<dbReference type="EMBL" id="KB446536">
    <property type="protein sequence ID" value="EME47891.1"/>
    <property type="molecule type" value="Genomic_DNA"/>
</dbReference>
<dbReference type="eggNOG" id="ENOG502R930">
    <property type="taxonomic scope" value="Eukaryota"/>
</dbReference>
<evidence type="ECO:0000313" key="1">
    <source>
        <dbReference type="EMBL" id="EME47891.1"/>
    </source>
</evidence>
<reference evidence="1 2" key="2">
    <citation type="journal article" date="2012" name="PLoS Pathog.">
        <title>Diverse lifestyles and strategies of plant pathogenesis encoded in the genomes of eighteen Dothideomycetes fungi.</title>
        <authorList>
            <person name="Ohm R.A."/>
            <person name="Feau N."/>
            <person name="Henrissat B."/>
            <person name="Schoch C.L."/>
            <person name="Horwitz B.A."/>
            <person name="Barry K.W."/>
            <person name="Condon B.J."/>
            <person name="Copeland A.C."/>
            <person name="Dhillon B."/>
            <person name="Glaser F."/>
            <person name="Hesse C.N."/>
            <person name="Kosti I."/>
            <person name="LaButti K."/>
            <person name="Lindquist E.A."/>
            <person name="Lucas S."/>
            <person name="Salamov A.A."/>
            <person name="Bradshaw R.E."/>
            <person name="Ciuffetti L."/>
            <person name="Hamelin R.C."/>
            <person name="Kema G.H.J."/>
            <person name="Lawrence C."/>
            <person name="Scott J.A."/>
            <person name="Spatafora J.W."/>
            <person name="Turgeon B.G."/>
            <person name="de Wit P.J.G.M."/>
            <person name="Zhong S."/>
            <person name="Goodwin S.B."/>
            <person name="Grigoriev I.V."/>
        </authorList>
    </citation>
    <scope>NUCLEOTIDE SEQUENCE [LARGE SCALE GENOMIC DNA]</scope>
    <source>
        <strain evidence="2">NZE10 / CBS 128990</strain>
    </source>
</reference>
<name>N1PWI3_DOTSN</name>
<reference evidence="2" key="1">
    <citation type="journal article" date="2012" name="PLoS Genet.">
        <title>The genomes of the fungal plant pathogens Cladosporium fulvum and Dothistroma septosporum reveal adaptation to different hosts and lifestyles but also signatures of common ancestry.</title>
        <authorList>
            <person name="de Wit P.J.G.M."/>
            <person name="van der Burgt A."/>
            <person name="Oekmen B."/>
            <person name="Stergiopoulos I."/>
            <person name="Abd-Elsalam K.A."/>
            <person name="Aerts A.L."/>
            <person name="Bahkali A.H."/>
            <person name="Beenen H.G."/>
            <person name="Chettri P."/>
            <person name="Cox M.P."/>
            <person name="Datema E."/>
            <person name="de Vries R.P."/>
            <person name="Dhillon B."/>
            <person name="Ganley A.R."/>
            <person name="Griffiths S.A."/>
            <person name="Guo Y."/>
            <person name="Hamelin R.C."/>
            <person name="Henrissat B."/>
            <person name="Kabir M.S."/>
            <person name="Jashni M.K."/>
            <person name="Kema G."/>
            <person name="Klaubauf S."/>
            <person name="Lapidus A."/>
            <person name="Levasseur A."/>
            <person name="Lindquist E."/>
            <person name="Mehrabi R."/>
            <person name="Ohm R.A."/>
            <person name="Owen T.J."/>
            <person name="Salamov A."/>
            <person name="Schwelm A."/>
            <person name="Schijlen E."/>
            <person name="Sun H."/>
            <person name="van den Burg H.A."/>
            <person name="van Ham R.C.H.J."/>
            <person name="Zhang S."/>
            <person name="Goodwin S.B."/>
            <person name="Grigoriev I.V."/>
            <person name="Collemare J."/>
            <person name="Bradshaw R.E."/>
        </authorList>
    </citation>
    <scope>NUCLEOTIDE SEQUENCE [LARGE SCALE GENOMIC DNA]</scope>
    <source>
        <strain evidence="2">NZE10 / CBS 128990</strain>
    </source>
</reference>
<dbReference type="HOGENOM" id="CLU_084509_0_0_1"/>
<organism evidence="1 2">
    <name type="scientific">Dothistroma septosporum (strain NZE10 / CBS 128990)</name>
    <name type="common">Red band needle blight fungus</name>
    <name type="synonym">Mycosphaerella pini</name>
    <dbReference type="NCBI Taxonomy" id="675120"/>
    <lineage>
        <taxon>Eukaryota</taxon>
        <taxon>Fungi</taxon>
        <taxon>Dikarya</taxon>
        <taxon>Ascomycota</taxon>
        <taxon>Pezizomycotina</taxon>
        <taxon>Dothideomycetes</taxon>
        <taxon>Dothideomycetidae</taxon>
        <taxon>Mycosphaerellales</taxon>
        <taxon>Mycosphaerellaceae</taxon>
        <taxon>Dothistroma</taxon>
    </lineage>
</organism>
<sequence length="261" mass="30189">MATTSSKADDVFRTPELLERILLSLPFDRHYEEMSSMRTIILSRTTTRTWHDLIEQSSPIRQRLYLTTPLSASESKDWQEQHACPPARPNPWIPDLILKQRSWGTAYPFDITSQQLRLKPSSAKHWTFSFEISRMQFFRFPVPGPWREMIVASPPFVDFWYTRCFYELGSGRAPFVTHMDYDPKLPKSKQKYRVHCSEGATLGNMVDAASELMEKHSEAKFVMIESVRTAGELELSEARPTTEDYVPGICAEKAFGWQRGV</sequence>
<dbReference type="OMA" id="CFYELGS"/>
<evidence type="ECO:0000313" key="2">
    <source>
        <dbReference type="Proteomes" id="UP000016933"/>
    </source>
</evidence>
<proteinExistence type="predicted"/>
<protein>
    <recommendedName>
        <fullName evidence="3">F-box domain-containing protein</fullName>
    </recommendedName>
</protein>
<keyword evidence="2" id="KW-1185">Reference proteome</keyword>
<accession>N1PWI3</accession>
<gene>
    <name evidence="1" type="ORF">DOTSEDRAFT_51183</name>
</gene>
<dbReference type="Proteomes" id="UP000016933">
    <property type="component" value="Unassembled WGS sequence"/>
</dbReference>
<dbReference type="AlphaFoldDB" id="N1PWI3"/>
<evidence type="ECO:0008006" key="3">
    <source>
        <dbReference type="Google" id="ProtNLM"/>
    </source>
</evidence>